<feature type="signal peptide" evidence="17">
    <location>
        <begin position="1"/>
        <end position="35"/>
    </location>
</feature>
<accession>A0A4Q7YP88</accession>
<dbReference type="SUPFAM" id="SSF55785">
    <property type="entry name" value="PYP-like sensor domain (PAS domain)"/>
    <property type="match status" value="2"/>
</dbReference>
<proteinExistence type="predicted"/>
<dbReference type="NCBIfam" id="TIGR00229">
    <property type="entry name" value="sensory_box"/>
    <property type="match status" value="2"/>
</dbReference>
<dbReference type="InterPro" id="IPR011712">
    <property type="entry name" value="Sig_transdc_His_kin_sub3_dim/P"/>
</dbReference>
<keyword evidence="8" id="KW-0808">Transferase</keyword>
<evidence type="ECO:0000256" key="15">
    <source>
        <dbReference type="ARBA" id="ARBA00030800"/>
    </source>
</evidence>
<evidence type="ECO:0000256" key="5">
    <source>
        <dbReference type="ARBA" id="ARBA00017322"/>
    </source>
</evidence>
<keyword evidence="17" id="KW-0732">Signal</keyword>
<keyword evidence="16" id="KW-1133">Transmembrane helix</keyword>
<evidence type="ECO:0000256" key="4">
    <source>
        <dbReference type="ARBA" id="ARBA00012438"/>
    </source>
</evidence>
<dbReference type="SMART" id="SM00387">
    <property type="entry name" value="HATPase_c"/>
    <property type="match status" value="1"/>
</dbReference>
<dbReference type="InterPro" id="IPR000014">
    <property type="entry name" value="PAS"/>
</dbReference>
<comment type="catalytic activity">
    <reaction evidence="1">
        <text>ATP + protein L-histidine = ADP + protein N-phospho-L-histidine.</text>
        <dbReference type="EC" id="2.7.13.3"/>
    </reaction>
</comment>
<evidence type="ECO:0000313" key="21">
    <source>
        <dbReference type="EMBL" id="RZU39230.1"/>
    </source>
</evidence>
<evidence type="ECO:0000256" key="8">
    <source>
        <dbReference type="ARBA" id="ARBA00022679"/>
    </source>
</evidence>
<dbReference type="Gene3D" id="1.20.5.1930">
    <property type="match status" value="1"/>
</dbReference>
<dbReference type="GO" id="GO:0000155">
    <property type="term" value="F:phosphorelay sensor kinase activity"/>
    <property type="evidence" value="ECO:0007669"/>
    <property type="project" value="InterPro"/>
</dbReference>
<keyword evidence="9" id="KW-0479">Metal-binding</keyword>
<dbReference type="AlphaFoldDB" id="A0A4Q7YP88"/>
<feature type="domain" description="PAC" evidence="20">
    <location>
        <begin position="368"/>
        <end position="420"/>
    </location>
</feature>
<dbReference type="EC" id="2.7.13.3" evidence="4"/>
<dbReference type="PROSITE" id="PS50112">
    <property type="entry name" value="PAS"/>
    <property type="match status" value="1"/>
</dbReference>
<dbReference type="InterPro" id="IPR050482">
    <property type="entry name" value="Sensor_HK_TwoCompSys"/>
</dbReference>
<dbReference type="InterPro" id="IPR035965">
    <property type="entry name" value="PAS-like_dom_sf"/>
</dbReference>
<comment type="function">
    <text evidence="14">Member of the two-component regulatory system NreB/NreC involved in the control of dissimilatory nitrate/nitrite reduction in response to oxygen. NreB functions as a direct oxygen sensor histidine kinase which is autophosphorylated, in the absence of oxygen, probably at the conserved histidine residue, and transfers its phosphate group probably to a conserved aspartate residue of NreC. NreB/NreC activates the expression of the nitrate (narGHJI) and nitrite (nir) reductase operons, as well as the putative nitrate transporter gene narT.</text>
</comment>
<evidence type="ECO:0000256" key="12">
    <source>
        <dbReference type="ARBA" id="ARBA00023012"/>
    </source>
</evidence>
<evidence type="ECO:0000259" key="20">
    <source>
        <dbReference type="PROSITE" id="PS50113"/>
    </source>
</evidence>
<keyword evidence="16" id="KW-0812">Transmembrane</keyword>
<dbReference type="InterPro" id="IPR000700">
    <property type="entry name" value="PAS-assoc_C"/>
</dbReference>
<evidence type="ECO:0000256" key="3">
    <source>
        <dbReference type="ARBA" id="ARBA00004496"/>
    </source>
</evidence>
<dbReference type="InterPro" id="IPR013655">
    <property type="entry name" value="PAS_fold_3"/>
</dbReference>
<dbReference type="PANTHER" id="PTHR24421:SF58">
    <property type="entry name" value="SIGNAL TRANSDUCTION HISTIDINE-PROTEIN KINASE_PHOSPHATASE UHPB"/>
    <property type="match status" value="1"/>
</dbReference>
<evidence type="ECO:0000256" key="14">
    <source>
        <dbReference type="ARBA" id="ARBA00024827"/>
    </source>
</evidence>
<comment type="subcellular location">
    <subcellularLocation>
        <location evidence="3">Cytoplasm</location>
    </subcellularLocation>
</comment>
<evidence type="ECO:0000256" key="2">
    <source>
        <dbReference type="ARBA" id="ARBA00001966"/>
    </source>
</evidence>
<keyword evidence="13" id="KW-0411">Iron-sulfur</keyword>
<protein>
    <recommendedName>
        <fullName evidence="5">Oxygen sensor histidine kinase NreB</fullName>
        <ecNumber evidence="4">2.7.13.3</ecNumber>
    </recommendedName>
    <alternativeName>
        <fullName evidence="15">Nitrogen regulation protein B</fullName>
    </alternativeName>
</protein>
<keyword evidence="12" id="KW-0902">Two-component regulatory system</keyword>
<dbReference type="PROSITE" id="PS50109">
    <property type="entry name" value="HIS_KIN"/>
    <property type="match status" value="1"/>
</dbReference>
<dbReference type="InterPro" id="IPR001610">
    <property type="entry name" value="PAC"/>
</dbReference>
<evidence type="ECO:0000256" key="10">
    <source>
        <dbReference type="ARBA" id="ARBA00022777"/>
    </source>
</evidence>
<dbReference type="RefSeq" id="WP_165419892.1">
    <property type="nucleotide sequence ID" value="NZ_SHKW01000001.1"/>
</dbReference>
<dbReference type="SMART" id="SM00086">
    <property type="entry name" value="PAC"/>
    <property type="match status" value="2"/>
</dbReference>
<dbReference type="SUPFAM" id="SSF55874">
    <property type="entry name" value="ATPase domain of HSP90 chaperone/DNA topoisomerase II/histidine kinase"/>
    <property type="match status" value="1"/>
</dbReference>
<evidence type="ECO:0000256" key="7">
    <source>
        <dbReference type="ARBA" id="ARBA00022490"/>
    </source>
</evidence>
<comment type="caution">
    <text evidence="21">The sequence shown here is derived from an EMBL/GenBank/DDBJ whole genome shotgun (WGS) entry which is preliminary data.</text>
</comment>
<feature type="transmembrane region" description="Helical" evidence="16">
    <location>
        <begin position="134"/>
        <end position="156"/>
    </location>
</feature>
<dbReference type="GO" id="GO:0046872">
    <property type="term" value="F:metal ion binding"/>
    <property type="evidence" value="ECO:0007669"/>
    <property type="project" value="UniProtKB-KW"/>
</dbReference>
<feature type="domain" description="PAS" evidence="19">
    <location>
        <begin position="295"/>
        <end position="365"/>
    </location>
</feature>
<evidence type="ECO:0000256" key="1">
    <source>
        <dbReference type="ARBA" id="ARBA00000085"/>
    </source>
</evidence>
<keyword evidence="16" id="KW-0472">Membrane</keyword>
<comment type="cofactor">
    <cofactor evidence="2">
        <name>[4Fe-4S] cluster</name>
        <dbReference type="ChEBI" id="CHEBI:49883"/>
    </cofactor>
</comment>
<dbReference type="Pfam" id="PF07730">
    <property type="entry name" value="HisKA_3"/>
    <property type="match status" value="1"/>
</dbReference>
<feature type="domain" description="PAC" evidence="20">
    <location>
        <begin position="242"/>
        <end position="294"/>
    </location>
</feature>
<keyword evidence="11" id="KW-0408">Iron</keyword>
<dbReference type="GO" id="GO:0005737">
    <property type="term" value="C:cytoplasm"/>
    <property type="evidence" value="ECO:0007669"/>
    <property type="project" value="UniProtKB-SubCell"/>
</dbReference>
<dbReference type="EMBL" id="SHKW01000001">
    <property type="protein sequence ID" value="RZU39230.1"/>
    <property type="molecule type" value="Genomic_DNA"/>
</dbReference>
<dbReference type="Gene3D" id="2.10.70.100">
    <property type="match status" value="1"/>
</dbReference>
<name>A0A4Q7YP88_9BACT</name>
<dbReference type="Gene3D" id="3.30.565.10">
    <property type="entry name" value="Histidine kinase-like ATPase, C-terminal domain"/>
    <property type="match status" value="1"/>
</dbReference>
<evidence type="ECO:0000256" key="16">
    <source>
        <dbReference type="SAM" id="Phobius"/>
    </source>
</evidence>
<evidence type="ECO:0000259" key="19">
    <source>
        <dbReference type="PROSITE" id="PS50112"/>
    </source>
</evidence>
<evidence type="ECO:0000256" key="9">
    <source>
        <dbReference type="ARBA" id="ARBA00022723"/>
    </source>
</evidence>
<dbReference type="Pfam" id="PF13426">
    <property type="entry name" value="PAS_9"/>
    <property type="match status" value="1"/>
</dbReference>
<dbReference type="SMART" id="SM00091">
    <property type="entry name" value="PAS"/>
    <property type="match status" value="1"/>
</dbReference>
<evidence type="ECO:0000313" key="22">
    <source>
        <dbReference type="Proteomes" id="UP000292958"/>
    </source>
</evidence>
<evidence type="ECO:0000256" key="13">
    <source>
        <dbReference type="ARBA" id="ARBA00023014"/>
    </source>
</evidence>
<dbReference type="InterPro" id="IPR004358">
    <property type="entry name" value="Sig_transdc_His_kin-like_C"/>
</dbReference>
<dbReference type="GO" id="GO:0016020">
    <property type="term" value="C:membrane"/>
    <property type="evidence" value="ECO:0007669"/>
    <property type="project" value="InterPro"/>
</dbReference>
<keyword evidence="6" id="KW-0004">4Fe-4S</keyword>
<dbReference type="CDD" id="cd00130">
    <property type="entry name" value="PAS"/>
    <property type="match status" value="1"/>
</dbReference>
<keyword evidence="7" id="KW-0963">Cytoplasm</keyword>
<dbReference type="GO" id="GO:0051539">
    <property type="term" value="F:4 iron, 4 sulfur cluster binding"/>
    <property type="evidence" value="ECO:0007669"/>
    <property type="project" value="UniProtKB-KW"/>
</dbReference>
<evidence type="ECO:0000256" key="6">
    <source>
        <dbReference type="ARBA" id="ARBA00022485"/>
    </source>
</evidence>
<dbReference type="CDD" id="cd16917">
    <property type="entry name" value="HATPase_UhpB-NarQ-NarX-like"/>
    <property type="match status" value="1"/>
</dbReference>
<dbReference type="Pfam" id="PF08447">
    <property type="entry name" value="PAS_3"/>
    <property type="match status" value="1"/>
</dbReference>
<evidence type="ECO:0000256" key="11">
    <source>
        <dbReference type="ARBA" id="ARBA00023004"/>
    </source>
</evidence>
<evidence type="ECO:0000256" key="17">
    <source>
        <dbReference type="SAM" id="SignalP"/>
    </source>
</evidence>
<dbReference type="PROSITE" id="PS50113">
    <property type="entry name" value="PAC"/>
    <property type="match status" value="2"/>
</dbReference>
<dbReference type="Pfam" id="PF02518">
    <property type="entry name" value="HATPase_c"/>
    <property type="match status" value="1"/>
</dbReference>
<sequence length="634" mass="71803">MDINKLFSRYVSPSRLRRAALLFASCLLWQSAAIADSPDNRRVLFLNELGPSSAAVPLVDHETRDVIERQTMHRIEPYVEYLKTTLFPNPRFQQKIYYLFDRRVLERWYIKSRNLPARSIVLNRQPTPTEAYDLYIFGIFGGIPLLVQILPIILLTQRAKKRATRRYLNESEARLREVPTIAQCGSWICALTQEKARWSDEMCCILGLSIEKPVPIGRLTDSGDDLQYIAKMRTISEANQPSSEEPWIVRPNGEERIVVESGRPRYDSHNKSLSVVGTLPDVTEIRFYEQMLRESEERFRSMADGAPIMMWMADVDKLCTDFNRGWLAFTGRSIEEELGNGWATGVHPDDLQRCMKLYIEAFDNRAPFSVEYRLRRHDGEYHWISDTGSPRFLPDGTFAGYIGCCLDIHDRKEEEIAKRELCRRLMVAQEEERGRIARELHDGIGQEIALLGIQMQRASTSPGSESGSNKSAIKIFSDKLTEIGIHVGRLSHQLHSSELEYLGLTVAITKLCREFSEEFPIKVTCACSNIPRSLANDIALTFLRIVQESLRNVAKHSGARTVQVEMTGTVEGLSLSVRDDGSGFNVEESKRAAGLGLISMRERIYLLGGVFTIDSTVGVGTSVRAVVPFKTATP</sequence>
<reference evidence="21 22" key="1">
    <citation type="submission" date="2019-02" db="EMBL/GenBank/DDBJ databases">
        <title>Genomic Encyclopedia of Archaeal and Bacterial Type Strains, Phase II (KMG-II): from individual species to whole genera.</title>
        <authorList>
            <person name="Goeker M."/>
        </authorList>
    </citation>
    <scope>NUCLEOTIDE SEQUENCE [LARGE SCALE GENOMIC DNA]</scope>
    <source>
        <strain evidence="21 22">DSM 18101</strain>
    </source>
</reference>
<dbReference type="FunFam" id="3.30.450.20:FF:000099">
    <property type="entry name" value="Sensory box sensor histidine kinase"/>
    <property type="match status" value="1"/>
</dbReference>
<keyword evidence="22" id="KW-1185">Reference proteome</keyword>
<dbReference type="PRINTS" id="PR00344">
    <property type="entry name" value="BCTRLSENSOR"/>
</dbReference>
<dbReference type="InterPro" id="IPR036890">
    <property type="entry name" value="HATPase_C_sf"/>
</dbReference>
<organism evidence="21 22">
    <name type="scientific">Edaphobacter modestus</name>
    <dbReference type="NCBI Taxonomy" id="388466"/>
    <lineage>
        <taxon>Bacteria</taxon>
        <taxon>Pseudomonadati</taxon>
        <taxon>Acidobacteriota</taxon>
        <taxon>Terriglobia</taxon>
        <taxon>Terriglobales</taxon>
        <taxon>Acidobacteriaceae</taxon>
        <taxon>Edaphobacter</taxon>
    </lineage>
</organism>
<dbReference type="Gene3D" id="3.30.450.20">
    <property type="entry name" value="PAS domain"/>
    <property type="match status" value="2"/>
</dbReference>
<feature type="chain" id="PRO_5020268681" description="Oxygen sensor histidine kinase NreB" evidence="17">
    <location>
        <begin position="36"/>
        <end position="634"/>
    </location>
</feature>
<feature type="domain" description="Histidine kinase" evidence="18">
    <location>
        <begin position="542"/>
        <end position="631"/>
    </location>
</feature>
<dbReference type="InterPro" id="IPR003594">
    <property type="entry name" value="HATPase_dom"/>
</dbReference>
<evidence type="ECO:0000259" key="18">
    <source>
        <dbReference type="PROSITE" id="PS50109"/>
    </source>
</evidence>
<dbReference type="GO" id="GO:0046983">
    <property type="term" value="F:protein dimerization activity"/>
    <property type="evidence" value="ECO:0007669"/>
    <property type="project" value="InterPro"/>
</dbReference>
<dbReference type="InterPro" id="IPR005467">
    <property type="entry name" value="His_kinase_dom"/>
</dbReference>
<gene>
    <name evidence="21" type="ORF">BDD14_0582</name>
</gene>
<dbReference type="PANTHER" id="PTHR24421">
    <property type="entry name" value="NITRATE/NITRITE SENSOR PROTEIN NARX-RELATED"/>
    <property type="match status" value="1"/>
</dbReference>
<keyword evidence="10" id="KW-0418">Kinase</keyword>
<dbReference type="Proteomes" id="UP000292958">
    <property type="component" value="Unassembled WGS sequence"/>
</dbReference>